<dbReference type="Pfam" id="PF13456">
    <property type="entry name" value="RVT_3"/>
    <property type="match status" value="1"/>
</dbReference>
<dbReference type="Proteomes" id="UP000593561">
    <property type="component" value="Unassembled WGS sequence"/>
</dbReference>
<accession>A0A7J8SS69</accession>
<dbReference type="SUPFAM" id="SSF53098">
    <property type="entry name" value="Ribonuclease H-like"/>
    <property type="match status" value="1"/>
</dbReference>
<evidence type="ECO:0000313" key="2">
    <source>
        <dbReference type="EMBL" id="MBA0628909.1"/>
    </source>
</evidence>
<reference evidence="2 3" key="1">
    <citation type="journal article" date="2019" name="Genome Biol. Evol.">
        <title>Insights into the evolution of the New World diploid cottons (Gossypium, subgenus Houzingenia) based on genome sequencing.</title>
        <authorList>
            <person name="Grover C.E."/>
            <person name="Arick M.A. 2nd"/>
            <person name="Thrash A."/>
            <person name="Conover J.L."/>
            <person name="Sanders W.S."/>
            <person name="Peterson D.G."/>
            <person name="Frelichowski J.E."/>
            <person name="Scheffler J.A."/>
            <person name="Scheffler B.E."/>
            <person name="Wendel J.F."/>
        </authorList>
    </citation>
    <scope>NUCLEOTIDE SEQUENCE [LARGE SCALE GENOMIC DNA]</scope>
    <source>
        <strain evidence="2">27</strain>
        <tissue evidence="2">Leaf</tissue>
    </source>
</reference>
<dbReference type="EMBL" id="JABFAC010000011">
    <property type="protein sequence ID" value="MBA0628909.1"/>
    <property type="molecule type" value="Genomic_DNA"/>
</dbReference>
<dbReference type="InterPro" id="IPR012337">
    <property type="entry name" value="RNaseH-like_sf"/>
</dbReference>
<evidence type="ECO:0000259" key="1">
    <source>
        <dbReference type="Pfam" id="PF13456"/>
    </source>
</evidence>
<proteinExistence type="predicted"/>
<dbReference type="InterPro" id="IPR002156">
    <property type="entry name" value="RNaseH_domain"/>
</dbReference>
<dbReference type="GO" id="GO:0003676">
    <property type="term" value="F:nucleic acid binding"/>
    <property type="evidence" value="ECO:0007669"/>
    <property type="project" value="InterPro"/>
</dbReference>
<dbReference type="InterPro" id="IPR036397">
    <property type="entry name" value="RNaseH_sf"/>
</dbReference>
<dbReference type="GO" id="GO:0004523">
    <property type="term" value="F:RNA-DNA hybrid ribonuclease activity"/>
    <property type="evidence" value="ECO:0007669"/>
    <property type="project" value="InterPro"/>
</dbReference>
<evidence type="ECO:0000313" key="3">
    <source>
        <dbReference type="Proteomes" id="UP000593561"/>
    </source>
</evidence>
<gene>
    <name evidence="2" type="ORF">Godav_023539</name>
</gene>
<dbReference type="CDD" id="cd06222">
    <property type="entry name" value="RNase_H_like"/>
    <property type="match status" value="1"/>
</dbReference>
<organism evidence="2 3">
    <name type="scientific">Gossypium davidsonii</name>
    <name type="common">Davidson's cotton</name>
    <name type="synonym">Gossypium klotzschianum subsp. davidsonii</name>
    <dbReference type="NCBI Taxonomy" id="34287"/>
    <lineage>
        <taxon>Eukaryota</taxon>
        <taxon>Viridiplantae</taxon>
        <taxon>Streptophyta</taxon>
        <taxon>Embryophyta</taxon>
        <taxon>Tracheophyta</taxon>
        <taxon>Spermatophyta</taxon>
        <taxon>Magnoliopsida</taxon>
        <taxon>eudicotyledons</taxon>
        <taxon>Gunneridae</taxon>
        <taxon>Pentapetalae</taxon>
        <taxon>rosids</taxon>
        <taxon>malvids</taxon>
        <taxon>Malvales</taxon>
        <taxon>Malvaceae</taxon>
        <taxon>Malvoideae</taxon>
        <taxon>Gossypium</taxon>
    </lineage>
</organism>
<keyword evidence="3" id="KW-1185">Reference proteome</keyword>
<dbReference type="Gene3D" id="3.30.420.10">
    <property type="entry name" value="Ribonuclease H-like superfamily/Ribonuclease H"/>
    <property type="match status" value="1"/>
</dbReference>
<dbReference type="AlphaFoldDB" id="A0A7J8SS69"/>
<feature type="domain" description="RNase H type-1" evidence="1">
    <location>
        <begin position="58"/>
        <end position="179"/>
    </location>
</feature>
<dbReference type="InterPro" id="IPR053151">
    <property type="entry name" value="RNase_H-like"/>
</dbReference>
<sequence length="197" mass="22728">MRLMREGTFESHWQKFLMKMNGLERYVRELDCLEEKALTKEVTREVWIPSSGEDIKINFDVGFNSELFRLGSGVVVRDGMGKVIVSKVIIHENAGSAFAAKAHSCLEAVKMGLNLKDRKIHIEGYSLSAIKKCISDSSDKSEICSIIQYIKALWCNFRFLKFYHVCRKINKLADSVATESLKKREGFYWRVRCQDMQ</sequence>
<comment type="caution">
    <text evidence="2">The sequence shown here is derived from an EMBL/GenBank/DDBJ whole genome shotgun (WGS) entry which is preliminary data.</text>
</comment>
<dbReference type="PANTHER" id="PTHR47723">
    <property type="entry name" value="OS05G0353850 PROTEIN"/>
    <property type="match status" value="1"/>
</dbReference>
<dbReference type="InterPro" id="IPR044730">
    <property type="entry name" value="RNase_H-like_dom_plant"/>
</dbReference>
<protein>
    <recommendedName>
        <fullName evidence="1">RNase H type-1 domain-containing protein</fullName>
    </recommendedName>
</protein>
<dbReference type="PANTHER" id="PTHR47723:SF24">
    <property type="entry name" value="RNASE H TYPE-1 DOMAIN-CONTAINING PROTEIN"/>
    <property type="match status" value="1"/>
</dbReference>
<name>A0A7J8SS69_GOSDV</name>